<proteinExistence type="inferred from homology"/>
<dbReference type="GO" id="GO:0005829">
    <property type="term" value="C:cytosol"/>
    <property type="evidence" value="ECO:0007669"/>
    <property type="project" value="TreeGrafter"/>
</dbReference>
<reference evidence="5" key="1">
    <citation type="journal article" date="2017" name="Appl. Environ. Microbiol.">
        <title>Molecular characterization of an Endozoicomonas-like organism causing infection in king scallop Pecten maximus L.</title>
        <authorList>
            <person name="Cano I."/>
            <person name="van Aerle R."/>
            <person name="Ross S."/>
            <person name="Verner-Jeffreys D.W."/>
            <person name="Paley R.K."/>
            <person name="Rimmer G."/>
            <person name="Ryder D."/>
            <person name="Hooper P."/>
            <person name="Stone D."/>
            <person name="Feist S.W."/>
        </authorList>
    </citation>
    <scope>NUCLEOTIDE SEQUENCE</scope>
</reference>
<evidence type="ECO:0000313" key="5">
    <source>
        <dbReference type="EMBL" id="PJE78005.1"/>
    </source>
</evidence>
<sequence>MAEGLHADAFIILTDVEAVATAFGKPESKNIHWATPAGMDQFDFAAGSMGPKVESVVQFVRNGGKMAAIGSLDNAAAILTGDSGTVIRPDVKDDIAFYE</sequence>
<protein>
    <submittedName>
        <fullName evidence="5">Carbamate kinase 1</fullName>
        <ecNumber evidence="5">2.7.2.2</ecNumber>
    </submittedName>
</protein>
<evidence type="ECO:0000259" key="4">
    <source>
        <dbReference type="Pfam" id="PF00696"/>
    </source>
</evidence>
<dbReference type="InterPro" id="IPR036393">
    <property type="entry name" value="AceGlu_kinase-like_sf"/>
</dbReference>
<name>A0A2H9T447_9ZZZZ</name>
<comment type="similarity">
    <text evidence="1">Belongs to the carbamate kinase family.</text>
</comment>
<evidence type="ECO:0000256" key="2">
    <source>
        <dbReference type="ARBA" id="ARBA00022679"/>
    </source>
</evidence>
<evidence type="ECO:0000256" key="3">
    <source>
        <dbReference type="ARBA" id="ARBA00022777"/>
    </source>
</evidence>
<keyword evidence="2 5" id="KW-0808">Transferase</keyword>
<dbReference type="EMBL" id="NSIT01000297">
    <property type="protein sequence ID" value="PJE78005.1"/>
    <property type="molecule type" value="Genomic_DNA"/>
</dbReference>
<dbReference type="EC" id="2.7.2.2" evidence="5"/>
<feature type="domain" description="Aspartate/glutamate/uridylate kinase" evidence="4">
    <location>
        <begin position="2"/>
        <end position="68"/>
    </location>
</feature>
<keyword evidence="3 5" id="KW-0418">Kinase</keyword>
<accession>A0A2H9T447</accession>
<dbReference type="SUPFAM" id="SSF53633">
    <property type="entry name" value="Carbamate kinase-like"/>
    <property type="match status" value="1"/>
</dbReference>
<evidence type="ECO:0000256" key="1">
    <source>
        <dbReference type="ARBA" id="ARBA00011066"/>
    </source>
</evidence>
<dbReference type="GO" id="GO:0019546">
    <property type="term" value="P:L-arginine deiminase pathway"/>
    <property type="evidence" value="ECO:0007669"/>
    <property type="project" value="TreeGrafter"/>
</dbReference>
<comment type="caution">
    <text evidence="5">The sequence shown here is derived from an EMBL/GenBank/DDBJ whole genome shotgun (WGS) entry which is preliminary data.</text>
</comment>
<dbReference type="AlphaFoldDB" id="A0A2H9T447"/>
<dbReference type="PANTHER" id="PTHR30409">
    <property type="entry name" value="CARBAMATE KINASE"/>
    <property type="match status" value="1"/>
</dbReference>
<gene>
    <name evidence="5" type="primary">arcC1</name>
    <name evidence="5" type="ORF">CI610_03068</name>
</gene>
<dbReference type="InterPro" id="IPR003964">
    <property type="entry name" value="Carb_kinase"/>
</dbReference>
<dbReference type="GO" id="GO:0008804">
    <property type="term" value="F:carbamate kinase activity"/>
    <property type="evidence" value="ECO:0007669"/>
    <property type="project" value="UniProtKB-EC"/>
</dbReference>
<dbReference type="Pfam" id="PF00696">
    <property type="entry name" value="AA_kinase"/>
    <property type="match status" value="1"/>
</dbReference>
<dbReference type="PANTHER" id="PTHR30409:SF1">
    <property type="entry name" value="CARBAMATE KINASE-RELATED"/>
    <property type="match status" value="1"/>
</dbReference>
<dbReference type="InterPro" id="IPR001048">
    <property type="entry name" value="Asp/Glu/Uridylate_kinase"/>
</dbReference>
<organism evidence="5">
    <name type="scientific">invertebrate metagenome</name>
    <dbReference type="NCBI Taxonomy" id="1711999"/>
    <lineage>
        <taxon>unclassified sequences</taxon>
        <taxon>metagenomes</taxon>
        <taxon>organismal metagenomes</taxon>
    </lineage>
</organism>
<dbReference type="Gene3D" id="3.40.1160.10">
    <property type="entry name" value="Acetylglutamate kinase-like"/>
    <property type="match status" value="1"/>
</dbReference>